<accession>A0A1V4SWL2</accession>
<name>A0A1V4SWL2_9CLOT</name>
<comment type="caution">
    <text evidence="1">The sequence shown here is derived from an EMBL/GenBank/DDBJ whole genome shotgun (WGS) entry which is preliminary data.</text>
</comment>
<protein>
    <submittedName>
        <fullName evidence="1">Uncharacterized protein</fullName>
    </submittedName>
</protein>
<dbReference type="Proteomes" id="UP000191448">
    <property type="component" value="Unassembled WGS sequence"/>
</dbReference>
<gene>
    <name evidence="1" type="ORF">CLTHE_11100</name>
</gene>
<sequence>MKKTSKNNDFLNDVRSDLSPKVYEVVLDLVNEDREDLAKDVIKIDYLLDYTSRCLKAKDKREAKESIERAKIRIDNILKEGFSIDYIVYLYEGIRKKVK</sequence>
<evidence type="ECO:0000313" key="2">
    <source>
        <dbReference type="Proteomes" id="UP000191448"/>
    </source>
</evidence>
<dbReference type="EMBL" id="LTAY01000029">
    <property type="protein sequence ID" value="OPX48651.1"/>
    <property type="molecule type" value="Genomic_DNA"/>
</dbReference>
<evidence type="ECO:0000313" key="1">
    <source>
        <dbReference type="EMBL" id="OPX48651.1"/>
    </source>
</evidence>
<dbReference type="RefSeq" id="WP_080022379.1">
    <property type="nucleotide sequence ID" value="NZ_LTAY01000029.1"/>
</dbReference>
<proteinExistence type="predicted"/>
<dbReference type="AlphaFoldDB" id="A0A1V4SWL2"/>
<organism evidence="1 2">
    <name type="scientific">Clostridium thermobutyricum DSM 4928</name>
    <dbReference type="NCBI Taxonomy" id="1121339"/>
    <lineage>
        <taxon>Bacteria</taxon>
        <taxon>Bacillati</taxon>
        <taxon>Bacillota</taxon>
        <taxon>Clostridia</taxon>
        <taxon>Eubacteriales</taxon>
        <taxon>Clostridiaceae</taxon>
        <taxon>Clostridium</taxon>
    </lineage>
</organism>
<dbReference type="OrthoDB" id="1935347at2"/>
<reference evidence="1 2" key="1">
    <citation type="submission" date="2016-02" db="EMBL/GenBank/DDBJ databases">
        <title>Genome sequence of Clostridium thermobutyricum DSM 4928.</title>
        <authorList>
            <person name="Poehlein A."/>
            <person name="Daniel R."/>
        </authorList>
    </citation>
    <scope>NUCLEOTIDE SEQUENCE [LARGE SCALE GENOMIC DNA]</scope>
    <source>
        <strain evidence="1 2">DSM 4928</strain>
    </source>
</reference>